<protein>
    <submittedName>
        <fullName evidence="1">Uncharacterized protein</fullName>
    </submittedName>
</protein>
<keyword evidence="2" id="KW-1185">Reference proteome</keyword>
<dbReference type="AlphaFoldDB" id="A0A2I0WH83"/>
<dbReference type="EMBL" id="KZ502660">
    <property type="protein sequence ID" value="PKU74992.1"/>
    <property type="molecule type" value="Genomic_DNA"/>
</dbReference>
<reference evidence="1 2" key="1">
    <citation type="journal article" date="2016" name="Sci. Rep.">
        <title>The Dendrobium catenatum Lindl. genome sequence provides insights into polysaccharide synthase, floral development and adaptive evolution.</title>
        <authorList>
            <person name="Zhang G.Q."/>
            <person name="Xu Q."/>
            <person name="Bian C."/>
            <person name="Tsai W.C."/>
            <person name="Yeh C.M."/>
            <person name="Liu K.W."/>
            <person name="Yoshida K."/>
            <person name="Zhang L.S."/>
            <person name="Chang S.B."/>
            <person name="Chen F."/>
            <person name="Shi Y."/>
            <person name="Su Y.Y."/>
            <person name="Zhang Y.Q."/>
            <person name="Chen L.J."/>
            <person name="Yin Y."/>
            <person name="Lin M."/>
            <person name="Huang H."/>
            <person name="Deng H."/>
            <person name="Wang Z.W."/>
            <person name="Zhu S.L."/>
            <person name="Zhao X."/>
            <person name="Deng C."/>
            <person name="Niu S.C."/>
            <person name="Huang J."/>
            <person name="Wang M."/>
            <person name="Liu G.H."/>
            <person name="Yang H.J."/>
            <person name="Xiao X.J."/>
            <person name="Hsiao Y.Y."/>
            <person name="Wu W.L."/>
            <person name="Chen Y.Y."/>
            <person name="Mitsuda N."/>
            <person name="Ohme-Takagi M."/>
            <person name="Luo Y.B."/>
            <person name="Van de Peer Y."/>
            <person name="Liu Z.J."/>
        </authorList>
    </citation>
    <scope>NUCLEOTIDE SEQUENCE [LARGE SCALE GENOMIC DNA]</scope>
    <source>
        <tissue evidence="1">The whole plant</tissue>
    </source>
</reference>
<dbReference type="Proteomes" id="UP000233837">
    <property type="component" value="Unassembled WGS sequence"/>
</dbReference>
<accession>A0A2I0WH83</accession>
<evidence type="ECO:0000313" key="2">
    <source>
        <dbReference type="Proteomes" id="UP000233837"/>
    </source>
</evidence>
<gene>
    <name evidence="1" type="ORF">MA16_Dca023251</name>
</gene>
<name>A0A2I0WH83_9ASPA</name>
<reference evidence="1 2" key="2">
    <citation type="journal article" date="2017" name="Nature">
        <title>The Apostasia genome and the evolution of orchids.</title>
        <authorList>
            <person name="Zhang G.Q."/>
            <person name="Liu K.W."/>
            <person name="Li Z."/>
            <person name="Lohaus R."/>
            <person name="Hsiao Y.Y."/>
            <person name="Niu S.C."/>
            <person name="Wang J.Y."/>
            <person name="Lin Y.C."/>
            <person name="Xu Q."/>
            <person name="Chen L.J."/>
            <person name="Yoshida K."/>
            <person name="Fujiwara S."/>
            <person name="Wang Z.W."/>
            <person name="Zhang Y.Q."/>
            <person name="Mitsuda N."/>
            <person name="Wang M."/>
            <person name="Liu G.H."/>
            <person name="Pecoraro L."/>
            <person name="Huang H.X."/>
            <person name="Xiao X.J."/>
            <person name="Lin M."/>
            <person name="Wu X.Y."/>
            <person name="Wu W.L."/>
            <person name="Chen Y.Y."/>
            <person name="Chang S.B."/>
            <person name="Sakamoto S."/>
            <person name="Ohme-Takagi M."/>
            <person name="Yagi M."/>
            <person name="Zeng S.J."/>
            <person name="Shen C.Y."/>
            <person name="Yeh C.M."/>
            <person name="Luo Y.B."/>
            <person name="Tsai W.C."/>
            <person name="Van de Peer Y."/>
            <person name="Liu Z.J."/>
        </authorList>
    </citation>
    <scope>NUCLEOTIDE SEQUENCE [LARGE SCALE GENOMIC DNA]</scope>
    <source>
        <tissue evidence="1">The whole plant</tissue>
    </source>
</reference>
<proteinExistence type="predicted"/>
<evidence type="ECO:0000313" key="1">
    <source>
        <dbReference type="EMBL" id="PKU74992.1"/>
    </source>
</evidence>
<sequence length="120" mass="13812">MHVKFKNKKRQKVLFDKKKSDFLTRENPDKMDSGMIPIVDKEDFVDVVYDKIISDLGNSNKYSVLSLEENDNIDADISYVDNVEVVDKEDFNKSLIEDANFHNVQILGKAPNDWSSVVNL</sequence>
<organism evidence="1 2">
    <name type="scientific">Dendrobium catenatum</name>
    <dbReference type="NCBI Taxonomy" id="906689"/>
    <lineage>
        <taxon>Eukaryota</taxon>
        <taxon>Viridiplantae</taxon>
        <taxon>Streptophyta</taxon>
        <taxon>Embryophyta</taxon>
        <taxon>Tracheophyta</taxon>
        <taxon>Spermatophyta</taxon>
        <taxon>Magnoliopsida</taxon>
        <taxon>Liliopsida</taxon>
        <taxon>Asparagales</taxon>
        <taxon>Orchidaceae</taxon>
        <taxon>Epidendroideae</taxon>
        <taxon>Malaxideae</taxon>
        <taxon>Dendrobiinae</taxon>
        <taxon>Dendrobium</taxon>
    </lineage>
</organism>